<evidence type="ECO:0000259" key="7">
    <source>
        <dbReference type="SMART" id="SM00829"/>
    </source>
</evidence>
<dbReference type="FunFam" id="3.40.50.720:FF:000039">
    <property type="entry name" value="Alcohol dehydrogenase AdhP"/>
    <property type="match status" value="1"/>
</dbReference>
<comment type="cofactor">
    <cofactor evidence="1">
        <name>Zn(2+)</name>
        <dbReference type="ChEBI" id="CHEBI:29105"/>
    </cofactor>
</comment>
<dbReference type="EMBL" id="BCWF01000021">
    <property type="protein sequence ID" value="GAT26480.1"/>
    <property type="molecule type" value="Genomic_DNA"/>
</dbReference>
<keyword evidence="6" id="KW-0520">NAD</keyword>
<evidence type="ECO:0000256" key="6">
    <source>
        <dbReference type="ARBA" id="ARBA00023027"/>
    </source>
</evidence>
<keyword evidence="4" id="KW-0862">Zinc</keyword>
<name>A0A146FKL3_ASPKA</name>
<reference evidence="9" key="2">
    <citation type="submission" date="2016-02" db="EMBL/GenBank/DDBJ databases">
        <title>Genome sequencing of Aspergillus luchuensis NBRC 4314.</title>
        <authorList>
            <person name="Yamada O."/>
        </authorList>
    </citation>
    <scope>NUCLEOTIDE SEQUENCE [LARGE SCALE GENOMIC DNA]</scope>
    <source>
        <strain evidence="9">RIB 2604</strain>
    </source>
</reference>
<dbReference type="Proteomes" id="UP000075230">
    <property type="component" value="Unassembled WGS sequence"/>
</dbReference>
<evidence type="ECO:0000256" key="1">
    <source>
        <dbReference type="ARBA" id="ARBA00001947"/>
    </source>
</evidence>
<feature type="domain" description="Enoyl reductase (ER)" evidence="7">
    <location>
        <begin position="16"/>
        <end position="268"/>
    </location>
</feature>
<dbReference type="AlphaFoldDB" id="A0A146FKL3"/>
<protein>
    <submittedName>
        <fullName evidence="8">Alcohol dehydrogenase</fullName>
    </submittedName>
</protein>
<dbReference type="InterPro" id="IPR036291">
    <property type="entry name" value="NAD(P)-bd_dom_sf"/>
</dbReference>
<reference evidence="8 9" key="1">
    <citation type="journal article" date="2016" name="DNA Res.">
        <title>Genome sequence of Aspergillus luchuensis NBRC 4314.</title>
        <authorList>
            <person name="Yamada O."/>
            <person name="Machida M."/>
            <person name="Hosoyama A."/>
            <person name="Goto M."/>
            <person name="Takahashi T."/>
            <person name="Futagami T."/>
            <person name="Yamagata Y."/>
            <person name="Takeuchi M."/>
            <person name="Kobayashi T."/>
            <person name="Koike H."/>
            <person name="Abe K."/>
            <person name="Asai K."/>
            <person name="Arita M."/>
            <person name="Fujita N."/>
            <person name="Fukuda K."/>
            <person name="Higa K."/>
            <person name="Horikawa H."/>
            <person name="Ishikawa T."/>
            <person name="Jinno K."/>
            <person name="Kato Y."/>
            <person name="Kirimura K."/>
            <person name="Mizutani O."/>
            <person name="Nakasone K."/>
            <person name="Sano M."/>
            <person name="Shiraishi Y."/>
            <person name="Tsukahara M."/>
            <person name="Gomi K."/>
        </authorList>
    </citation>
    <scope>NUCLEOTIDE SEQUENCE [LARGE SCALE GENOMIC DNA]</scope>
    <source>
        <strain evidence="8 9">RIB 2604</strain>
    </source>
</reference>
<comment type="similarity">
    <text evidence="2">Belongs to the zinc-containing alcohol dehydrogenase family.</text>
</comment>
<dbReference type="GO" id="GO:0005737">
    <property type="term" value="C:cytoplasm"/>
    <property type="evidence" value="ECO:0007669"/>
    <property type="project" value="TreeGrafter"/>
</dbReference>
<evidence type="ECO:0000256" key="2">
    <source>
        <dbReference type="ARBA" id="ARBA00008072"/>
    </source>
</evidence>
<evidence type="ECO:0000313" key="8">
    <source>
        <dbReference type="EMBL" id="GAT26480.1"/>
    </source>
</evidence>
<dbReference type="Gene3D" id="3.40.50.720">
    <property type="entry name" value="NAD(P)-binding Rossmann-like Domain"/>
    <property type="match status" value="1"/>
</dbReference>
<dbReference type="PANTHER" id="PTHR42940">
    <property type="entry name" value="ALCOHOL DEHYDROGENASE 1-RELATED"/>
    <property type="match status" value="1"/>
</dbReference>
<dbReference type="Gene3D" id="3.90.180.10">
    <property type="entry name" value="Medium-chain alcohol dehydrogenases, catalytic domain"/>
    <property type="match status" value="2"/>
</dbReference>
<evidence type="ECO:0000256" key="3">
    <source>
        <dbReference type="ARBA" id="ARBA00022723"/>
    </source>
</evidence>
<dbReference type="InterPro" id="IPR013149">
    <property type="entry name" value="ADH-like_C"/>
</dbReference>
<evidence type="ECO:0000313" key="9">
    <source>
        <dbReference type="Proteomes" id="UP000075230"/>
    </source>
</evidence>
<evidence type="ECO:0000256" key="4">
    <source>
        <dbReference type="ARBA" id="ARBA00022833"/>
    </source>
</evidence>
<dbReference type="GO" id="GO:0046872">
    <property type="term" value="F:metal ion binding"/>
    <property type="evidence" value="ECO:0007669"/>
    <property type="project" value="UniProtKB-KW"/>
</dbReference>
<dbReference type="InterPro" id="IPR020843">
    <property type="entry name" value="ER"/>
</dbReference>
<gene>
    <name evidence="8" type="ORF">RIB2604_02101580</name>
</gene>
<comment type="caution">
    <text evidence="8">The sequence shown here is derived from an EMBL/GenBank/DDBJ whole genome shotgun (WGS) entry which is preliminary data.</text>
</comment>
<accession>A0A146FKL3</accession>
<dbReference type="InterPro" id="IPR011032">
    <property type="entry name" value="GroES-like_sf"/>
</dbReference>
<evidence type="ECO:0000256" key="5">
    <source>
        <dbReference type="ARBA" id="ARBA00023002"/>
    </source>
</evidence>
<dbReference type="VEuPathDB" id="FungiDB:ASPFODRAFT_55423"/>
<keyword evidence="5" id="KW-0560">Oxidoreductase</keyword>
<dbReference type="SUPFAM" id="SSF50129">
    <property type="entry name" value="GroES-like"/>
    <property type="match status" value="1"/>
</dbReference>
<sequence length="272" mass="28838">MAIPQTQIAAVLPPSGANATSRLQIINDRSIPVPTEGEVLVKLEYSGVCHSDVHSVRGETPMLTDVAGHEGVGKVVRAGIAMYSSIMKTKTRPGDWIVLPGAGGGLGHMGVQIAAKKGLKVIAIDSGEKKKQLCLSLGAHAFLDYKTDDVEHEVKALTSGLGAHAVICTANNEPAYTQSMKMLRSLGVLVCVGIPSVPFRLPATPFGMIVKGLTIVGNSAGTAKEMEELMEMAVRGDVTAHIECFEFDCIDDVLQRLGRSEIEGRAVVRIPE</sequence>
<dbReference type="PANTHER" id="PTHR42940:SF2">
    <property type="entry name" value="DEHYDROGENASE FAMILY OXIDOREDUCTASE, PUTATIVE (JCVI)-RELATED"/>
    <property type="match status" value="1"/>
</dbReference>
<dbReference type="SMART" id="SM00829">
    <property type="entry name" value="PKS_ER"/>
    <property type="match status" value="1"/>
</dbReference>
<dbReference type="Pfam" id="PF00107">
    <property type="entry name" value="ADH_zinc_N"/>
    <property type="match status" value="1"/>
</dbReference>
<proteinExistence type="inferred from homology"/>
<dbReference type="Pfam" id="PF08240">
    <property type="entry name" value="ADH_N"/>
    <property type="match status" value="1"/>
</dbReference>
<dbReference type="SUPFAM" id="SSF51735">
    <property type="entry name" value="NAD(P)-binding Rossmann-fold domains"/>
    <property type="match status" value="1"/>
</dbReference>
<dbReference type="InterPro" id="IPR013154">
    <property type="entry name" value="ADH-like_N"/>
</dbReference>
<organism evidence="8 9">
    <name type="scientific">Aspergillus kawachii</name>
    <name type="common">White koji mold</name>
    <name type="synonym">Aspergillus awamori var. kawachi</name>
    <dbReference type="NCBI Taxonomy" id="1069201"/>
    <lineage>
        <taxon>Eukaryota</taxon>
        <taxon>Fungi</taxon>
        <taxon>Dikarya</taxon>
        <taxon>Ascomycota</taxon>
        <taxon>Pezizomycotina</taxon>
        <taxon>Eurotiomycetes</taxon>
        <taxon>Eurotiomycetidae</taxon>
        <taxon>Eurotiales</taxon>
        <taxon>Aspergillaceae</taxon>
        <taxon>Aspergillus</taxon>
        <taxon>Aspergillus subgen. Circumdati</taxon>
    </lineage>
</organism>
<keyword evidence="3" id="KW-0479">Metal-binding</keyword>
<dbReference type="GO" id="GO:0004022">
    <property type="term" value="F:alcohol dehydrogenase (NAD+) activity"/>
    <property type="evidence" value="ECO:0007669"/>
    <property type="project" value="TreeGrafter"/>
</dbReference>